<dbReference type="EMBL" id="MTYJ01000001">
    <property type="protein sequence ID" value="OQV26207.1"/>
    <property type="molecule type" value="Genomic_DNA"/>
</dbReference>
<evidence type="ECO:0000256" key="3">
    <source>
        <dbReference type="ARBA" id="ARBA00022833"/>
    </source>
</evidence>
<dbReference type="Pfam" id="PF01754">
    <property type="entry name" value="zf-A20"/>
    <property type="match status" value="1"/>
</dbReference>
<evidence type="ECO:0000259" key="5">
    <source>
        <dbReference type="PROSITE" id="PS51036"/>
    </source>
</evidence>
<feature type="domain" description="A20-type" evidence="5">
    <location>
        <begin position="9"/>
        <end position="43"/>
    </location>
</feature>
<dbReference type="Gene3D" id="1.20.5.4770">
    <property type="match status" value="1"/>
</dbReference>
<dbReference type="SUPFAM" id="SSF118310">
    <property type="entry name" value="AN1-like Zinc finger"/>
    <property type="match status" value="1"/>
</dbReference>
<keyword evidence="3" id="KW-0862">Zinc</keyword>
<dbReference type="PANTHER" id="PTHR10634">
    <property type="entry name" value="AN1-TYPE ZINC FINGER PROTEIN"/>
    <property type="match status" value="1"/>
</dbReference>
<dbReference type="PROSITE" id="PS51039">
    <property type="entry name" value="ZF_AN1"/>
    <property type="match status" value="1"/>
</dbReference>
<dbReference type="PROSITE" id="PS51036">
    <property type="entry name" value="ZF_A20"/>
    <property type="match status" value="1"/>
</dbReference>
<dbReference type="FunFam" id="4.10.1110.10:FF:000001">
    <property type="entry name" value="Zinc finger AN1-type containing 6"/>
    <property type="match status" value="1"/>
</dbReference>
<dbReference type="InterPro" id="IPR002653">
    <property type="entry name" value="Znf_A20"/>
</dbReference>
<dbReference type="OrthoDB" id="428577at2759"/>
<dbReference type="InterPro" id="IPR050652">
    <property type="entry name" value="AN1_A20_ZnFinger"/>
</dbReference>
<dbReference type="Pfam" id="PF01428">
    <property type="entry name" value="zf-AN1"/>
    <property type="match status" value="1"/>
</dbReference>
<evidence type="ECO:0000313" key="7">
    <source>
        <dbReference type="EMBL" id="OQV26207.1"/>
    </source>
</evidence>
<accession>A0A1W0XFG1</accession>
<evidence type="ECO:0000256" key="4">
    <source>
        <dbReference type="PROSITE-ProRule" id="PRU00449"/>
    </source>
</evidence>
<dbReference type="SMART" id="SM00154">
    <property type="entry name" value="ZnF_AN1"/>
    <property type="match status" value="1"/>
</dbReference>
<dbReference type="GO" id="GO:0008270">
    <property type="term" value="F:zinc ion binding"/>
    <property type="evidence" value="ECO:0007669"/>
    <property type="project" value="UniProtKB-KW"/>
</dbReference>
<dbReference type="InterPro" id="IPR035896">
    <property type="entry name" value="AN1-like_Znf"/>
</dbReference>
<dbReference type="SUPFAM" id="SSF57716">
    <property type="entry name" value="Glucocorticoid receptor-like (DNA-binding domain)"/>
    <property type="match status" value="1"/>
</dbReference>
<comment type="caution">
    <text evidence="7">The sequence shown here is derived from an EMBL/GenBank/DDBJ whole genome shotgun (WGS) entry which is preliminary data.</text>
</comment>
<keyword evidence="2 4" id="KW-0863">Zinc-finger</keyword>
<evidence type="ECO:0000256" key="1">
    <source>
        <dbReference type="ARBA" id="ARBA00022723"/>
    </source>
</evidence>
<evidence type="ECO:0000313" key="8">
    <source>
        <dbReference type="Proteomes" id="UP000192578"/>
    </source>
</evidence>
<gene>
    <name evidence="7" type="ORF">BV898_00326</name>
</gene>
<proteinExistence type="predicted"/>
<dbReference type="Proteomes" id="UP000192578">
    <property type="component" value="Unassembled WGS sequence"/>
</dbReference>
<dbReference type="GO" id="GO:0003677">
    <property type="term" value="F:DNA binding"/>
    <property type="evidence" value="ECO:0007669"/>
    <property type="project" value="InterPro"/>
</dbReference>
<evidence type="ECO:0000256" key="2">
    <source>
        <dbReference type="ARBA" id="ARBA00022771"/>
    </source>
</evidence>
<organism evidence="7 8">
    <name type="scientific">Hypsibius exemplaris</name>
    <name type="common">Freshwater tardigrade</name>
    <dbReference type="NCBI Taxonomy" id="2072580"/>
    <lineage>
        <taxon>Eukaryota</taxon>
        <taxon>Metazoa</taxon>
        <taxon>Ecdysozoa</taxon>
        <taxon>Tardigrada</taxon>
        <taxon>Eutardigrada</taxon>
        <taxon>Parachela</taxon>
        <taxon>Hypsibioidea</taxon>
        <taxon>Hypsibiidae</taxon>
        <taxon>Hypsibius</taxon>
    </lineage>
</organism>
<evidence type="ECO:0000259" key="6">
    <source>
        <dbReference type="PROSITE" id="PS51039"/>
    </source>
</evidence>
<keyword evidence="1" id="KW-0479">Metal-binding</keyword>
<feature type="domain" description="AN1-type" evidence="6">
    <location>
        <begin position="157"/>
        <end position="203"/>
    </location>
</feature>
<dbReference type="SMART" id="SM00259">
    <property type="entry name" value="ZnF_A20"/>
    <property type="match status" value="1"/>
</dbReference>
<keyword evidence="8" id="KW-1185">Reference proteome</keyword>
<dbReference type="InterPro" id="IPR000058">
    <property type="entry name" value="Znf_AN1"/>
</dbReference>
<protein>
    <submittedName>
        <fullName evidence="7">AN1-type zinc finger protein 6</fullName>
    </submittedName>
</protein>
<dbReference type="AlphaFoldDB" id="A0A1W0XFG1"/>
<reference evidence="8" key="1">
    <citation type="submission" date="2017-01" db="EMBL/GenBank/DDBJ databases">
        <title>Comparative genomics of anhydrobiosis in the tardigrade Hypsibius dujardini.</title>
        <authorList>
            <person name="Yoshida Y."/>
            <person name="Koutsovoulos G."/>
            <person name="Laetsch D."/>
            <person name="Stevens L."/>
            <person name="Kumar S."/>
            <person name="Horikawa D."/>
            <person name="Ishino K."/>
            <person name="Komine S."/>
            <person name="Tomita M."/>
            <person name="Blaxter M."/>
            <person name="Arakawa K."/>
        </authorList>
    </citation>
    <scope>NUCLEOTIDE SEQUENCE [LARGE SCALE GENOMIC DNA]</scope>
    <source>
        <strain evidence="8">Z151</strain>
    </source>
</reference>
<dbReference type="Gene3D" id="4.10.1110.10">
    <property type="entry name" value="AN1-like Zinc finger"/>
    <property type="match status" value="1"/>
</dbReference>
<name>A0A1W0XFG1_HYPEX</name>
<dbReference type="PANTHER" id="PTHR10634:SF149">
    <property type="entry name" value="AN1-TYPE DOMAIN-CONTAINING PROTEIN-RELATED"/>
    <property type="match status" value="1"/>
</dbReference>
<sequence length="222" mass="23583">MEQQGNNSHCSPTLCRAGCGFYGSSSKDGMCSKCYNDALNRKMQPPQQSSSGMPSTPAVNIVGATSPAHDMRTGSNGSSFLDLSSSPAVMPNNLMSSMMMSASMPVHSAHHMPKPASEIAIPGSHGSLAAEAALSTSPSCSSLPGSFSDPSSPMSEAKKKNRCVECNKKVGLTGFECRCGGMYCPVHRYSDMHKCNFDYKQMGADEIRKNNPAVRGEKVQKL</sequence>